<dbReference type="Pfam" id="PF13145">
    <property type="entry name" value="Rotamase_2"/>
    <property type="match status" value="1"/>
</dbReference>
<dbReference type="InterPro" id="IPR046357">
    <property type="entry name" value="PPIase_dom_sf"/>
</dbReference>
<evidence type="ECO:0000313" key="10">
    <source>
        <dbReference type="Proteomes" id="UP000309215"/>
    </source>
</evidence>
<dbReference type="InterPro" id="IPR000297">
    <property type="entry name" value="PPIase_PpiC"/>
</dbReference>
<keyword evidence="3 7" id="KW-0732">Signal</keyword>
<sequence length="359" mass="38902">MLVRRAQSFLFVAAIVALSAGCNDKAVEPSAADAALPAAGLSQEQAARTLAKVGDRVITLGDFAATLERMDQFDRLRYQTKERRKELLDEIIDVELLAAEARRRGLDKQPETEEAIRQILRDAILADARKGLPAPGEIPATEVRAYYEAHAEEFREPERRRVAAIVLSDKKTAERVLKDATKIKTAAEWGELFFKHSVTAAKTKDPGASVDLAGDLGVVGAPDDPRGKNPKIPESIRAAVFKIGSVGSVLDEIVEADGRFYVVRMNGITAAHNRTLPEADRSIRVKLLQQKMQEREKALEAELKKKFAVEIDDAALAKVKLPEGVKPFEGKDPGPWALPGYTPPGQEAADGGAGDAGAP</sequence>
<proteinExistence type="predicted"/>
<evidence type="ECO:0000256" key="6">
    <source>
        <dbReference type="SAM" id="MobiDB-lite"/>
    </source>
</evidence>
<dbReference type="InterPro" id="IPR050245">
    <property type="entry name" value="PrsA_foldase"/>
</dbReference>
<dbReference type="Gene3D" id="3.10.50.40">
    <property type="match status" value="1"/>
</dbReference>
<dbReference type="Gene3D" id="1.10.4030.10">
    <property type="entry name" value="Porin chaperone SurA, peptide-binding domain"/>
    <property type="match status" value="1"/>
</dbReference>
<name>A0A4U1JBJ4_9BACT</name>
<dbReference type="RefSeq" id="WP_136930315.1">
    <property type="nucleotide sequence ID" value="NZ_SSMQ01000017.1"/>
</dbReference>
<dbReference type="AlphaFoldDB" id="A0A4U1JBJ4"/>
<dbReference type="EC" id="5.2.1.8" evidence="2"/>
<reference evidence="9 10" key="1">
    <citation type="submission" date="2019-04" db="EMBL/GenBank/DDBJ databases">
        <authorList>
            <person name="Li Y."/>
            <person name="Wang J."/>
        </authorList>
    </citation>
    <scope>NUCLEOTIDE SEQUENCE [LARGE SCALE GENOMIC DNA]</scope>
    <source>
        <strain evidence="9 10">DSM 14668</strain>
    </source>
</reference>
<dbReference type="PANTHER" id="PTHR47245">
    <property type="entry name" value="PEPTIDYLPROLYL ISOMERASE"/>
    <property type="match status" value="1"/>
</dbReference>
<dbReference type="InterPro" id="IPR027304">
    <property type="entry name" value="Trigger_fact/SurA_dom_sf"/>
</dbReference>
<dbReference type="PROSITE" id="PS51257">
    <property type="entry name" value="PROKAR_LIPOPROTEIN"/>
    <property type="match status" value="1"/>
</dbReference>
<dbReference type="SUPFAM" id="SSF109998">
    <property type="entry name" value="Triger factor/SurA peptide-binding domain-like"/>
    <property type="match status" value="1"/>
</dbReference>
<organism evidence="9 10">
    <name type="scientific">Polyangium fumosum</name>
    <dbReference type="NCBI Taxonomy" id="889272"/>
    <lineage>
        <taxon>Bacteria</taxon>
        <taxon>Pseudomonadati</taxon>
        <taxon>Myxococcota</taxon>
        <taxon>Polyangia</taxon>
        <taxon>Polyangiales</taxon>
        <taxon>Polyangiaceae</taxon>
        <taxon>Polyangium</taxon>
    </lineage>
</organism>
<feature type="signal peptide" evidence="7">
    <location>
        <begin position="1"/>
        <end position="19"/>
    </location>
</feature>
<feature type="region of interest" description="Disordered" evidence="6">
    <location>
        <begin position="324"/>
        <end position="359"/>
    </location>
</feature>
<evidence type="ECO:0000259" key="8">
    <source>
        <dbReference type="Pfam" id="PF13145"/>
    </source>
</evidence>
<keyword evidence="5 9" id="KW-0413">Isomerase</keyword>
<gene>
    <name evidence="9" type="ORF">E8A74_18315</name>
</gene>
<dbReference type="GO" id="GO:0003755">
    <property type="term" value="F:peptidyl-prolyl cis-trans isomerase activity"/>
    <property type="evidence" value="ECO:0007669"/>
    <property type="project" value="UniProtKB-KW"/>
</dbReference>
<evidence type="ECO:0000313" key="9">
    <source>
        <dbReference type="EMBL" id="TKD07399.1"/>
    </source>
</evidence>
<feature type="domain" description="PpiC" evidence="8">
    <location>
        <begin position="139"/>
        <end position="279"/>
    </location>
</feature>
<protein>
    <recommendedName>
        <fullName evidence="2">peptidylprolyl isomerase</fullName>
        <ecNumber evidence="2">5.2.1.8</ecNumber>
    </recommendedName>
</protein>
<evidence type="ECO:0000256" key="3">
    <source>
        <dbReference type="ARBA" id="ARBA00022729"/>
    </source>
</evidence>
<evidence type="ECO:0000256" key="7">
    <source>
        <dbReference type="SAM" id="SignalP"/>
    </source>
</evidence>
<accession>A0A4U1JBJ4</accession>
<dbReference type="Gene3D" id="1.10.8.1040">
    <property type="match status" value="1"/>
</dbReference>
<dbReference type="EMBL" id="SSMQ01000017">
    <property type="protein sequence ID" value="TKD07399.1"/>
    <property type="molecule type" value="Genomic_DNA"/>
</dbReference>
<evidence type="ECO:0000256" key="5">
    <source>
        <dbReference type="ARBA" id="ARBA00023235"/>
    </source>
</evidence>
<evidence type="ECO:0000256" key="4">
    <source>
        <dbReference type="ARBA" id="ARBA00023110"/>
    </source>
</evidence>
<comment type="caution">
    <text evidence="9">The sequence shown here is derived from an EMBL/GenBank/DDBJ whole genome shotgun (WGS) entry which is preliminary data.</text>
</comment>
<keyword evidence="10" id="KW-1185">Reference proteome</keyword>
<evidence type="ECO:0000256" key="1">
    <source>
        <dbReference type="ARBA" id="ARBA00000971"/>
    </source>
</evidence>
<dbReference type="OrthoDB" id="5507236at2"/>
<comment type="catalytic activity">
    <reaction evidence="1">
        <text>[protein]-peptidylproline (omega=180) = [protein]-peptidylproline (omega=0)</text>
        <dbReference type="Rhea" id="RHEA:16237"/>
        <dbReference type="Rhea" id="RHEA-COMP:10747"/>
        <dbReference type="Rhea" id="RHEA-COMP:10748"/>
        <dbReference type="ChEBI" id="CHEBI:83833"/>
        <dbReference type="ChEBI" id="CHEBI:83834"/>
        <dbReference type="EC" id="5.2.1.8"/>
    </reaction>
</comment>
<feature type="chain" id="PRO_5020821707" description="peptidylprolyl isomerase" evidence="7">
    <location>
        <begin position="20"/>
        <end position="359"/>
    </location>
</feature>
<dbReference type="Proteomes" id="UP000309215">
    <property type="component" value="Unassembled WGS sequence"/>
</dbReference>
<evidence type="ECO:0000256" key="2">
    <source>
        <dbReference type="ARBA" id="ARBA00013194"/>
    </source>
</evidence>
<dbReference type="PANTHER" id="PTHR47245:SF1">
    <property type="entry name" value="FOLDASE PROTEIN PRSA"/>
    <property type="match status" value="1"/>
</dbReference>
<keyword evidence="4" id="KW-0697">Rotamase</keyword>